<organism evidence="8">
    <name type="scientific">Human herpesvirus 3</name>
    <name type="common">HHV-3</name>
    <name type="synonym">Varicella-zoster virus</name>
    <dbReference type="NCBI Taxonomy" id="10335"/>
    <lineage>
        <taxon>Viruses</taxon>
        <taxon>Duplodnaviria</taxon>
        <taxon>Heunggongvirae</taxon>
        <taxon>Peploviricota</taxon>
        <taxon>Herviviricetes</taxon>
        <taxon>Herpesvirales</taxon>
        <taxon>Orthoherpesviridae</taxon>
        <taxon>Alphaherpesvirinae</taxon>
        <taxon>Varicellovirus</taxon>
        <taxon>Varicellovirus humanalpha3</taxon>
    </lineage>
</organism>
<name>A0A0F7GJZ8_HHV3</name>
<evidence type="ECO:0000256" key="5">
    <source>
        <dbReference type="ARBA" id="ARBA00022801"/>
    </source>
</evidence>
<evidence type="ECO:0000256" key="7">
    <source>
        <dbReference type="ARBA" id="ARBA00023200"/>
    </source>
</evidence>
<dbReference type="PRINTS" id="PR00924">
    <property type="entry name" value="ALKEXNUCLASE"/>
</dbReference>
<evidence type="ECO:0000256" key="3">
    <source>
        <dbReference type="ARBA" id="ARBA00022722"/>
    </source>
</evidence>
<sequence length="551" mass="61243">MARSGLDRIDISPQPAKKIARVGGLQHPFVKTDINTINVEHHFIDTLQKTSPNMDCRGMTAGIFIRLSHMYKILTTLESPNDVTYTTPGSTNALFFKTSTQPQEPRPEELASKLTQDDIKRILLTIESETRGQGDNAIWTLLRRNLITASTLKWSVSGPVIPPQWFYHHNTTDTYGDAAAMAFGKTNEPAARAIVEALFIDPADIRTPDHLTPEATTKFFNFDMLNTKSPSLLVGTPRIGTYECGLLIDVRTGLIGASLDVLVCDRDPLTGTLNPHPAETDISFFEIKCRAKYLFDPDDKNNPLGRTYTTLINRPTMANLRDFLYTIKNPCVSFFGPSANPSTREALITDHVEWKRLGFKGGRALTELDAHHLGLNRTISSRVWVFNDPDIQKGTITTIAWATGDTALQIPVFANPRHANFKQIAVQTYVLSGYFPALKLRPFLVTFIGRVRRPHEVGVPLRVDTQAAAIYEYNWPTIPPHCAVPVIAVLTPIEVDVPRVTQILKDTGNNAITSALRSLQWDNLHPAVEEESVDCANGTTSLLRATEKPLL</sequence>
<keyword evidence="1" id="KW-1048">Host nucleus</keyword>
<dbReference type="SUPFAM" id="SSF52980">
    <property type="entry name" value="Restriction endonuclease-like"/>
    <property type="match status" value="1"/>
</dbReference>
<evidence type="ECO:0000256" key="4">
    <source>
        <dbReference type="ARBA" id="ARBA00022759"/>
    </source>
</evidence>
<evidence type="ECO:0000256" key="6">
    <source>
        <dbReference type="ARBA" id="ARBA00022839"/>
    </source>
</evidence>
<dbReference type="HAMAP" id="MF_04009">
    <property type="entry name" value="HSV_AN"/>
    <property type="match status" value="1"/>
</dbReference>
<dbReference type="InterPro" id="IPR011335">
    <property type="entry name" value="Restrct_endonuc-II-like"/>
</dbReference>
<keyword evidence="3" id="KW-0540">Nuclease</keyword>
<keyword evidence="5" id="KW-0378">Hydrolase</keyword>
<protein>
    <submittedName>
        <fullName evidence="8">ORF48</fullName>
    </submittedName>
</protein>
<evidence type="ECO:0000313" key="8">
    <source>
        <dbReference type="EMBL" id="AKG56336.1"/>
    </source>
</evidence>
<keyword evidence="2" id="KW-0945">Host-virus interaction</keyword>
<dbReference type="InterPro" id="IPR034720">
    <property type="entry name" value="Viral_alk_exo"/>
</dbReference>
<keyword evidence="7" id="KW-1035">Host cytoplasm</keyword>
<accession>A0A0F7GJZ8</accession>
<dbReference type="EMBL" id="KP771892">
    <property type="protein sequence ID" value="AKG56336.1"/>
    <property type="molecule type" value="Genomic_DNA"/>
</dbReference>
<keyword evidence="4" id="KW-0255">Endonuclease</keyword>
<dbReference type="InterPro" id="IPR011604">
    <property type="entry name" value="PDDEXK-like_dom_sf"/>
</dbReference>
<organismHost>
    <name type="scientific">Homo sapiens</name>
    <name type="common">Human</name>
    <dbReference type="NCBI Taxonomy" id="9606"/>
</organismHost>
<dbReference type="Pfam" id="PF01771">
    <property type="entry name" value="Viral_alk_exo"/>
    <property type="match status" value="1"/>
</dbReference>
<keyword evidence="6" id="KW-0269">Exonuclease</keyword>
<dbReference type="GO" id="GO:0004527">
    <property type="term" value="F:exonuclease activity"/>
    <property type="evidence" value="ECO:0007669"/>
    <property type="project" value="UniProtKB-KW"/>
</dbReference>
<evidence type="ECO:0000256" key="1">
    <source>
        <dbReference type="ARBA" id="ARBA00022562"/>
    </source>
</evidence>
<dbReference type="GO" id="GO:0004519">
    <property type="term" value="F:endonuclease activity"/>
    <property type="evidence" value="ECO:0007669"/>
    <property type="project" value="UniProtKB-KW"/>
</dbReference>
<dbReference type="GO" id="GO:0003677">
    <property type="term" value="F:DNA binding"/>
    <property type="evidence" value="ECO:0007669"/>
    <property type="project" value="InterPro"/>
</dbReference>
<evidence type="ECO:0000256" key="2">
    <source>
        <dbReference type="ARBA" id="ARBA00022581"/>
    </source>
</evidence>
<proteinExistence type="inferred from homology"/>
<reference evidence="8" key="1">
    <citation type="journal article" date="2015" name="J. Virol.">
        <title>Recombination of Globally Circulating Varicella-Zoster Virus.</title>
        <authorList>
            <person name="Norberg P."/>
            <person name="Depledge D.P."/>
            <person name="Kundu S."/>
            <person name="Atkinson C."/>
            <person name="Brown J."/>
            <person name="Haque T."/>
            <person name="Hussaini Y."/>
            <person name="MacMahon E."/>
            <person name="Molyneaux P."/>
            <person name="Papaevangelou V."/>
            <person name="Sengupta N."/>
            <person name="Koay E.S."/>
            <person name="Tang J.W."/>
            <person name="Underhill G.S."/>
            <person name="Grahn A."/>
            <person name="Studahl M."/>
            <person name="Breuer J."/>
            <person name="Bergstrom T."/>
        </authorList>
    </citation>
    <scope>NUCLEOTIDE SEQUENCE</scope>
    <source>
        <strain evidence="8">DE10-2480</strain>
    </source>
</reference>
<dbReference type="InterPro" id="IPR001616">
    <property type="entry name" value="Herpes_alk_exo"/>
</dbReference>
<dbReference type="Gene3D" id="3.90.320.10">
    <property type="match status" value="1"/>
</dbReference>
<gene>
    <name evidence="8" type="primary">ORF48</name>
</gene>